<evidence type="ECO:0000256" key="10">
    <source>
        <dbReference type="ARBA" id="ARBA00070616"/>
    </source>
</evidence>
<dbReference type="InterPro" id="IPR036097">
    <property type="entry name" value="HisK_dim/P_sf"/>
</dbReference>
<dbReference type="SMART" id="SM00387">
    <property type="entry name" value="HATPase_c"/>
    <property type="match status" value="1"/>
</dbReference>
<feature type="domain" description="PAC" evidence="13">
    <location>
        <begin position="216"/>
        <end position="275"/>
    </location>
</feature>
<keyword evidence="8" id="KW-0902">Two-component regulatory system</keyword>
<dbReference type="FunFam" id="3.30.450.20:FF:000060">
    <property type="entry name" value="Sensor protein FixL"/>
    <property type="match status" value="1"/>
</dbReference>
<dbReference type="InterPro" id="IPR000700">
    <property type="entry name" value="PAS-assoc_C"/>
</dbReference>
<dbReference type="PROSITE" id="PS50112">
    <property type="entry name" value="PAS"/>
    <property type="match status" value="2"/>
</dbReference>
<dbReference type="InterPro" id="IPR013767">
    <property type="entry name" value="PAS_fold"/>
</dbReference>
<dbReference type="AlphaFoldDB" id="A0A430FZ10"/>
<dbReference type="InterPro" id="IPR004358">
    <property type="entry name" value="Sig_transdc_His_kin-like_C"/>
</dbReference>
<feature type="domain" description="PAC" evidence="13">
    <location>
        <begin position="95"/>
        <end position="147"/>
    </location>
</feature>
<dbReference type="Pfam" id="PF00989">
    <property type="entry name" value="PAS"/>
    <property type="match status" value="1"/>
</dbReference>
<dbReference type="SMART" id="SM00388">
    <property type="entry name" value="HisKA"/>
    <property type="match status" value="1"/>
</dbReference>
<dbReference type="InterPro" id="IPR035965">
    <property type="entry name" value="PAS-like_dom_sf"/>
</dbReference>
<dbReference type="InterPro" id="IPR005467">
    <property type="entry name" value="His_kinase_dom"/>
</dbReference>
<dbReference type="InterPro" id="IPR036890">
    <property type="entry name" value="HATPase_C_sf"/>
</dbReference>
<comment type="function">
    <text evidence="9">Putative oxygen sensor; modulates the activity of FixJ, a transcriptional activator of nitrogen fixation fixK gene. FixL probably acts as a kinase that phosphorylates FixJ.</text>
</comment>
<evidence type="ECO:0000256" key="6">
    <source>
        <dbReference type="ARBA" id="ARBA00022777"/>
    </source>
</evidence>
<evidence type="ECO:0000256" key="2">
    <source>
        <dbReference type="ARBA" id="ARBA00012438"/>
    </source>
</evidence>
<dbReference type="Pfam" id="PF08448">
    <property type="entry name" value="PAS_4"/>
    <property type="match status" value="1"/>
</dbReference>
<gene>
    <name evidence="14" type="ORF">DAH66_19630</name>
</gene>
<dbReference type="PANTHER" id="PTHR43065:SF10">
    <property type="entry name" value="PEROXIDE STRESS-ACTIVATED HISTIDINE KINASE MAK3"/>
    <property type="match status" value="1"/>
</dbReference>
<dbReference type="InterPro" id="IPR003661">
    <property type="entry name" value="HisK_dim/P_dom"/>
</dbReference>
<dbReference type="Gene3D" id="6.10.250.2580">
    <property type="match status" value="1"/>
</dbReference>
<dbReference type="Proteomes" id="UP000287746">
    <property type="component" value="Unassembled WGS sequence"/>
</dbReference>
<evidence type="ECO:0000259" key="13">
    <source>
        <dbReference type="PROSITE" id="PS50113"/>
    </source>
</evidence>
<protein>
    <recommendedName>
        <fullName evidence="10">Sensor protein FixL</fullName>
        <ecNumber evidence="2">2.7.13.3</ecNumber>
    </recommendedName>
</protein>
<evidence type="ECO:0000256" key="9">
    <source>
        <dbReference type="ARBA" id="ARBA00059827"/>
    </source>
</evidence>
<comment type="catalytic activity">
    <reaction evidence="1">
        <text>ATP + protein L-histidine = ADP + protein N-phospho-L-histidine.</text>
        <dbReference type="EC" id="2.7.13.3"/>
    </reaction>
</comment>
<keyword evidence="6" id="KW-0418">Kinase</keyword>
<evidence type="ECO:0000259" key="12">
    <source>
        <dbReference type="PROSITE" id="PS50112"/>
    </source>
</evidence>
<dbReference type="NCBIfam" id="TIGR00229">
    <property type="entry name" value="sensory_box"/>
    <property type="match status" value="2"/>
</dbReference>
<keyword evidence="3" id="KW-0597">Phosphoprotein</keyword>
<dbReference type="SUPFAM" id="SSF55874">
    <property type="entry name" value="ATPase domain of HSP90 chaperone/DNA topoisomerase II/histidine kinase"/>
    <property type="match status" value="1"/>
</dbReference>
<dbReference type="EMBL" id="QQYZ01000027">
    <property type="protein sequence ID" value="RSY77923.1"/>
    <property type="molecule type" value="Genomic_DNA"/>
</dbReference>
<evidence type="ECO:0000313" key="15">
    <source>
        <dbReference type="Proteomes" id="UP000287746"/>
    </source>
</evidence>
<dbReference type="Pfam" id="PF02518">
    <property type="entry name" value="HATPase_c"/>
    <property type="match status" value="1"/>
</dbReference>
<name>A0A430FZ10_9SPHN</name>
<dbReference type="SUPFAM" id="SSF55785">
    <property type="entry name" value="PYP-like sensor domain (PAS domain)"/>
    <property type="match status" value="2"/>
</dbReference>
<comment type="caution">
    <text evidence="14">The sequence shown here is derived from an EMBL/GenBank/DDBJ whole genome shotgun (WGS) entry which is preliminary data.</text>
</comment>
<dbReference type="GO" id="GO:0006355">
    <property type="term" value="P:regulation of DNA-templated transcription"/>
    <property type="evidence" value="ECO:0007669"/>
    <property type="project" value="InterPro"/>
</dbReference>
<dbReference type="EC" id="2.7.13.3" evidence="2"/>
<evidence type="ECO:0000256" key="5">
    <source>
        <dbReference type="ARBA" id="ARBA00022741"/>
    </source>
</evidence>
<evidence type="ECO:0000256" key="3">
    <source>
        <dbReference type="ARBA" id="ARBA00022553"/>
    </source>
</evidence>
<dbReference type="Gene3D" id="1.10.287.130">
    <property type="match status" value="1"/>
</dbReference>
<dbReference type="PROSITE" id="PS50113">
    <property type="entry name" value="PAC"/>
    <property type="match status" value="2"/>
</dbReference>
<dbReference type="InterPro" id="IPR000014">
    <property type="entry name" value="PAS"/>
</dbReference>
<dbReference type="Gene3D" id="3.30.565.10">
    <property type="entry name" value="Histidine kinase-like ATPase, C-terminal domain"/>
    <property type="match status" value="1"/>
</dbReference>
<organism evidence="14 15">
    <name type="scientific">Sphingomonas koreensis</name>
    <dbReference type="NCBI Taxonomy" id="93064"/>
    <lineage>
        <taxon>Bacteria</taxon>
        <taxon>Pseudomonadati</taxon>
        <taxon>Pseudomonadota</taxon>
        <taxon>Alphaproteobacteria</taxon>
        <taxon>Sphingomonadales</taxon>
        <taxon>Sphingomonadaceae</taxon>
        <taxon>Sphingomonas</taxon>
    </lineage>
</organism>
<evidence type="ECO:0000256" key="7">
    <source>
        <dbReference type="ARBA" id="ARBA00022840"/>
    </source>
</evidence>
<keyword evidence="7" id="KW-0067">ATP-binding</keyword>
<evidence type="ECO:0000256" key="8">
    <source>
        <dbReference type="ARBA" id="ARBA00023012"/>
    </source>
</evidence>
<sequence length="524" mass="58029">MGLYRSGRDGDFVTSQALPDPDELALFVESVNDRASFLIDTEGRIRSWNRGAELLTGWTAESVLGQPFDLLYPADRRERGSPADDLAKARERTHLRDEGWRARRDGSEFFADITLIALWDTDGVLRGFGQTLYDITARKATETALARSELHLRSILATVPDAMIVIDEHATILSFSAAAERLFGWTEADVVGKNIDMLMPSPDRERHDHYIERYLDTGERRIIGIGRIVSGQRRDGTIFPMELAVGEAASEGHRIFTGFIRDLTEQQRAELRLKELQSELIHVSRLSAMGTMASTLAHELNQPLAAITYFMQGARDLLAAPGSDARAMLEETLDETANEALRAGNIVRRLREFVARGEVEKRVEDLNHLVDEASRLALIGARERGIRTFFELDTRVRHVLVERVQIQQVLVNLLRNAVEALAGCSICDLTIRTAREPGGMVRISIADTGAGIPESIAPQLFQAFATTKDSGMGLGLSICRTIVEAHGGRIWAESREGGGSIFNFTLMSAEVEANDGKETGSSRR</sequence>
<dbReference type="PROSITE" id="PS50109">
    <property type="entry name" value="HIS_KIN"/>
    <property type="match status" value="1"/>
</dbReference>
<evidence type="ECO:0000256" key="1">
    <source>
        <dbReference type="ARBA" id="ARBA00000085"/>
    </source>
</evidence>
<dbReference type="GO" id="GO:0005524">
    <property type="term" value="F:ATP binding"/>
    <property type="evidence" value="ECO:0007669"/>
    <property type="project" value="UniProtKB-KW"/>
</dbReference>
<dbReference type="InterPro" id="IPR003594">
    <property type="entry name" value="HATPase_dom"/>
</dbReference>
<dbReference type="GO" id="GO:0000155">
    <property type="term" value="F:phosphorelay sensor kinase activity"/>
    <property type="evidence" value="ECO:0007669"/>
    <property type="project" value="InterPro"/>
</dbReference>
<feature type="domain" description="PAS" evidence="12">
    <location>
        <begin position="148"/>
        <end position="218"/>
    </location>
</feature>
<dbReference type="PRINTS" id="PR00344">
    <property type="entry name" value="BCTRLSENSOR"/>
</dbReference>
<dbReference type="CDD" id="cd00082">
    <property type="entry name" value="HisKA"/>
    <property type="match status" value="1"/>
</dbReference>
<dbReference type="Gene3D" id="3.30.450.20">
    <property type="entry name" value="PAS domain"/>
    <property type="match status" value="2"/>
</dbReference>
<keyword evidence="5" id="KW-0547">Nucleotide-binding</keyword>
<evidence type="ECO:0000256" key="4">
    <source>
        <dbReference type="ARBA" id="ARBA00022679"/>
    </source>
</evidence>
<accession>A0A430FZ10</accession>
<evidence type="ECO:0000313" key="14">
    <source>
        <dbReference type="EMBL" id="RSY77923.1"/>
    </source>
</evidence>
<dbReference type="Pfam" id="PF00512">
    <property type="entry name" value="HisKA"/>
    <property type="match status" value="1"/>
</dbReference>
<dbReference type="SUPFAM" id="SSF47384">
    <property type="entry name" value="Homodimeric domain of signal transducing histidine kinase"/>
    <property type="match status" value="1"/>
</dbReference>
<feature type="domain" description="PAS" evidence="12">
    <location>
        <begin position="20"/>
        <end position="76"/>
    </location>
</feature>
<dbReference type="SMART" id="SM00091">
    <property type="entry name" value="PAS"/>
    <property type="match status" value="2"/>
</dbReference>
<evidence type="ECO:0000259" key="11">
    <source>
        <dbReference type="PROSITE" id="PS50109"/>
    </source>
</evidence>
<reference evidence="14 15" key="1">
    <citation type="submission" date="2018-07" db="EMBL/GenBank/DDBJ databases">
        <title>Genomic and Epidemiologic Investigation of an Indolent Hospital Outbreak.</title>
        <authorList>
            <person name="Johnson R.C."/>
            <person name="Deming C."/>
            <person name="Conlan S."/>
            <person name="Zellmer C.J."/>
            <person name="Michelin A.V."/>
            <person name="Lee-Lin S."/>
            <person name="Thomas P.J."/>
            <person name="Park M."/>
            <person name="Weingarten R.A."/>
            <person name="Less J."/>
            <person name="Dekker J.P."/>
            <person name="Frank K.M."/>
            <person name="Musser K.A."/>
            <person name="Mcquiston J.R."/>
            <person name="Henderson D.K."/>
            <person name="Lau A.F."/>
            <person name="Palmore T.N."/>
            <person name="Segre J.A."/>
        </authorList>
    </citation>
    <scope>NUCLEOTIDE SEQUENCE [LARGE SCALE GENOMIC DNA]</scope>
    <source>
        <strain evidence="14 15">SK-CDC1_0717</strain>
    </source>
</reference>
<dbReference type="InterPro" id="IPR013656">
    <property type="entry name" value="PAS_4"/>
</dbReference>
<feature type="domain" description="Histidine kinase" evidence="11">
    <location>
        <begin position="295"/>
        <end position="510"/>
    </location>
</feature>
<dbReference type="CDD" id="cd00130">
    <property type="entry name" value="PAS"/>
    <property type="match status" value="2"/>
</dbReference>
<keyword evidence="4" id="KW-0808">Transferase</keyword>
<dbReference type="PANTHER" id="PTHR43065">
    <property type="entry name" value="SENSOR HISTIDINE KINASE"/>
    <property type="match status" value="1"/>
</dbReference>
<proteinExistence type="predicted"/>